<keyword evidence="1" id="KW-0472">Membrane</keyword>
<comment type="caution">
    <text evidence="2">The sequence shown here is derived from an EMBL/GenBank/DDBJ whole genome shotgun (WGS) entry which is preliminary data.</text>
</comment>
<keyword evidence="1" id="KW-1133">Transmembrane helix</keyword>
<dbReference type="Proteomes" id="UP000218934">
    <property type="component" value="Unassembled WGS sequence"/>
</dbReference>
<dbReference type="OrthoDB" id="7579649at2"/>
<dbReference type="KEGG" id="rdi:CMV14_06520"/>
<feature type="transmembrane region" description="Helical" evidence="1">
    <location>
        <begin position="28"/>
        <end position="48"/>
    </location>
</feature>
<reference evidence="2 3" key="1">
    <citation type="submission" date="2017-09" db="EMBL/GenBank/DDBJ databases">
        <title>The Catabolism of 3,6-Dichlorosalicylic acid is Initiated by the Cytochrome P450 Monooxygenase DsmABC in Rhizorhabdus dicambivorans Ndbn-20.</title>
        <authorList>
            <person name="Na L."/>
        </authorList>
    </citation>
    <scope>NUCLEOTIDE SEQUENCE [LARGE SCALE GENOMIC DNA]</scope>
    <source>
        <strain evidence="2 3">Ndbn-20m</strain>
    </source>
</reference>
<protein>
    <recommendedName>
        <fullName evidence="4">DUF2721 domain-containing protein</fullName>
    </recommendedName>
</protein>
<evidence type="ECO:0008006" key="4">
    <source>
        <dbReference type="Google" id="ProtNLM"/>
    </source>
</evidence>
<feature type="transmembrane region" description="Helical" evidence="1">
    <location>
        <begin position="124"/>
        <end position="147"/>
    </location>
</feature>
<gene>
    <name evidence="2" type="ORF">COO09_09555</name>
</gene>
<accession>A0A2A4FY42</accession>
<feature type="transmembrane region" description="Helical" evidence="1">
    <location>
        <begin position="91"/>
        <end position="109"/>
    </location>
</feature>
<evidence type="ECO:0000313" key="3">
    <source>
        <dbReference type="Proteomes" id="UP000218934"/>
    </source>
</evidence>
<organism evidence="2 3">
    <name type="scientific">Rhizorhabdus dicambivorans</name>
    <dbReference type="NCBI Taxonomy" id="1850238"/>
    <lineage>
        <taxon>Bacteria</taxon>
        <taxon>Pseudomonadati</taxon>
        <taxon>Pseudomonadota</taxon>
        <taxon>Alphaproteobacteria</taxon>
        <taxon>Sphingomonadales</taxon>
        <taxon>Sphingomonadaceae</taxon>
        <taxon>Rhizorhabdus</taxon>
    </lineage>
</organism>
<proteinExistence type="predicted"/>
<evidence type="ECO:0000256" key="1">
    <source>
        <dbReference type="SAM" id="Phobius"/>
    </source>
</evidence>
<name>A0A2A4FY42_9SPHN</name>
<evidence type="ECO:0000313" key="2">
    <source>
        <dbReference type="EMBL" id="PCE42640.1"/>
    </source>
</evidence>
<dbReference type="EMBL" id="NWUF01000007">
    <property type="protein sequence ID" value="PCE42640.1"/>
    <property type="molecule type" value="Genomic_DNA"/>
</dbReference>
<dbReference type="AlphaFoldDB" id="A0A2A4FY42"/>
<dbReference type="RefSeq" id="WP_066960910.1">
    <property type="nucleotide sequence ID" value="NZ_CP023449.1"/>
</dbReference>
<sequence length="171" mass="18888">MCIDLWPWQATTTGLTFAQLANVQTVGIGLYLALAVIQAVSATGVAGLSRRVTTLKGAVTANLMKTEARNVRTLAGQVSGLEIGFHKFNRVLLWIVFSLFAISLGYFAYCTVWQEAQALQDGTWFIFGFYLVLPVAIFAGCSAIIWWRCREVAQRLTEAEKRIQRAILGLP</sequence>
<keyword evidence="3" id="KW-1185">Reference proteome</keyword>
<keyword evidence="1" id="KW-0812">Transmembrane</keyword>